<dbReference type="SMART" id="SM00487">
    <property type="entry name" value="DEXDc"/>
    <property type="match status" value="1"/>
</dbReference>
<dbReference type="Pfam" id="PF04851">
    <property type="entry name" value="ResIII"/>
    <property type="match status" value="1"/>
</dbReference>
<evidence type="ECO:0000313" key="3">
    <source>
        <dbReference type="Proteomes" id="UP000249396"/>
    </source>
</evidence>
<dbReference type="InterPro" id="IPR027417">
    <property type="entry name" value="P-loop_NTPase"/>
</dbReference>
<evidence type="ECO:0000313" key="2">
    <source>
        <dbReference type="EMBL" id="PZN72293.1"/>
    </source>
</evidence>
<dbReference type="GO" id="GO:0005524">
    <property type="term" value="F:ATP binding"/>
    <property type="evidence" value="ECO:0007669"/>
    <property type="project" value="InterPro"/>
</dbReference>
<keyword evidence="2" id="KW-0547">Nucleotide-binding</keyword>
<keyword evidence="2" id="KW-0378">Hydrolase</keyword>
<dbReference type="GO" id="GO:0004386">
    <property type="term" value="F:helicase activity"/>
    <property type="evidence" value="ECO:0007669"/>
    <property type="project" value="UniProtKB-KW"/>
</dbReference>
<dbReference type="EMBL" id="QJPH01000493">
    <property type="protein sequence ID" value="PZN72293.1"/>
    <property type="molecule type" value="Genomic_DNA"/>
</dbReference>
<organism evidence="2 3">
    <name type="scientific">Candidatus Methylumidiphilus alinenensis</name>
    <dbReference type="NCBI Taxonomy" id="2202197"/>
    <lineage>
        <taxon>Bacteria</taxon>
        <taxon>Pseudomonadati</taxon>
        <taxon>Pseudomonadota</taxon>
        <taxon>Gammaproteobacteria</taxon>
        <taxon>Methylococcales</taxon>
        <taxon>Candidatus Methylumidiphilus</taxon>
    </lineage>
</organism>
<accession>A0A2W4QKA3</accession>
<name>A0A2W4QKA3_9GAMM</name>
<dbReference type="InterPro" id="IPR006935">
    <property type="entry name" value="Helicase/UvrB_N"/>
</dbReference>
<dbReference type="SUPFAM" id="SSF52540">
    <property type="entry name" value="P-loop containing nucleoside triphosphate hydrolases"/>
    <property type="match status" value="2"/>
</dbReference>
<proteinExistence type="predicted"/>
<dbReference type="GO" id="GO:0003677">
    <property type="term" value="F:DNA binding"/>
    <property type="evidence" value="ECO:0007669"/>
    <property type="project" value="InterPro"/>
</dbReference>
<keyword evidence="2" id="KW-0067">ATP-binding</keyword>
<comment type="caution">
    <text evidence="2">The sequence shown here is derived from an EMBL/GenBank/DDBJ whole genome shotgun (WGS) entry which is preliminary data.</text>
</comment>
<gene>
    <name evidence="2" type="ORF">DM484_24740</name>
</gene>
<evidence type="ECO:0000259" key="1">
    <source>
        <dbReference type="PROSITE" id="PS51192"/>
    </source>
</evidence>
<dbReference type="InterPro" id="IPR014001">
    <property type="entry name" value="Helicase_ATP-bd"/>
</dbReference>
<reference evidence="2 3" key="1">
    <citation type="journal article" date="2018" name="Aquat. Microb. Ecol.">
        <title>Gammaproteobacterial methanotrophs dominate.</title>
        <authorList>
            <person name="Rissanen A.J."/>
            <person name="Saarenheimo J."/>
            <person name="Tiirola M."/>
            <person name="Peura S."/>
            <person name="Aalto S.L."/>
            <person name="Karvinen A."/>
            <person name="Nykanen H."/>
        </authorList>
    </citation>
    <scope>NUCLEOTIDE SEQUENCE [LARGE SCALE GENOMIC DNA]</scope>
    <source>
        <strain evidence="2">AMbin10</strain>
    </source>
</reference>
<protein>
    <submittedName>
        <fullName evidence="2">DNA/RNA helicase</fullName>
    </submittedName>
</protein>
<sequence length="829" mass="92120">MSVIIPKQYQKEAVNQVLYIFRHTESQLQQVQDEDSQRTATAFNGNVLLEAPTGAGKTLMAGLIAETFSRPDHRHNAKIVWLWFTPFANLVEQAKGSLKADFTGLRVRDLACERIAYSTKSGDVFVTTWASVAARNADSRRLRKNGDLSLSLDQFIVELRQAGFRIGVVVDEAHHGFTHETEAMRFYRETMKPDFTLLITATPDDADIEKFKKAAGMGELHRFPVSRKDAVDAGLIKPGVKSIAYLASDDHKALADIPGTALAEGWQTHQAIKAQLVSIGVNLTPLMLVQVANKGKDGANAIEEARAKLEALGVPNGAIASYTADEPTDDLLVVALDESKEVLLFKMAVAMGFDAPRAFTVVSLRGASDVDFGIQVVGRILRVHRKLQPLALNQTLPEPLRFGYVFLADYQSQSGLIKAGDKINTIQTKLSAISDNALVVRVAGEAQVQFSQNGQMSLLSYPYNPPPWKPLTDEGKPISEVSDIHQAENQALPGFDLFWGQLPLTPKPSDSQTPTKPQPGNTLYKLKENVPTQFQTEYLPSSTDELLKKIGAYRLEPEVLAAGLRKTVKITRKTIEDIFGKHEEKVDSIQGKLSKRKLALQAQRVLFDAKAINPREAETVLLERLRLEYNIEGGQALLENELRQALYLILATYPHLLKDAERASLASCREVIKTASLPPSVEMLQGALLSRLSIYGVMPQDMNEPERKFAELLDADTSGTVVWWHRNEPRKPWSVALVLPGGERYFPDFIIAVKDRIKGGGLMLAEIKGDFILDNDDTREKARAEHKIYGSPLLLTQKANGQFWIARYIAKTNRVERDQAFRVEHLGQY</sequence>
<dbReference type="GO" id="GO:0016787">
    <property type="term" value="F:hydrolase activity"/>
    <property type="evidence" value="ECO:0007669"/>
    <property type="project" value="InterPro"/>
</dbReference>
<dbReference type="PROSITE" id="PS51192">
    <property type="entry name" value="HELICASE_ATP_BIND_1"/>
    <property type="match status" value="1"/>
</dbReference>
<dbReference type="Gene3D" id="3.40.50.300">
    <property type="entry name" value="P-loop containing nucleotide triphosphate hydrolases"/>
    <property type="match status" value="1"/>
</dbReference>
<dbReference type="Proteomes" id="UP000249396">
    <property type="component" value="Unassembled WGS sequence"/>
</dbReference>
<dbReference type="AlphaFoldDB" id="A0A2W4QKA3"/>
<keyword evidence="2" id="KW-0347">Helicase</keyword>
<feature type="domain" description="Helicase ATP-binding" evidence="1">
    <location>
        <begin position="38"/>
        <end position="221"/>
    </location>
</feature>